<dbReference type="EMBL" id="LMYN01000078">
    <property type="protein sequence ID" value="KSA00692.1"/>
    <property type="molecule type" value="Genomic_DNA"/>
</dbReference>
<dbReference type="GO" id="GO:0008270">
    <property type="term" value="F:zinc ion binding"/>
    <property type="evidence" value="ECO:0007669"/>
    <property type="project" value="InterPro"/>
</dbReference>
<dbReference type="PROSITE" id="PS00463">
    <property type="entry name" value="ZN2_CY6_FUNGAL_1"/>
    <property type="match status" value="1"/>
</dbReference>
<dbReference type="InterPro" id="IPR051127">
    <property type="entry name" value="Fungal_SecMet_Regulators"/>
</dbReference>
<accession>A0A0V1PWM8</accession>
<name>A0A0V1PWM8_9ASCO</name>
<feature type="domain" description="Zn(2)-C6 fungal-type" evidence="6">
    <location>
        <begin position="24"/>
        <end position="54"/>
    </location>
</feature>
<dbReference type="Proteomes" id="UP000054251">
    <property type="component" value="Unassembled WGS sequence"/>
</dbReference>
<dbReference type="PROSITE" id="PS50048">
    <property type="entry name" value="ZN2_CY6_FUNGAL_2"/>
    <property type="match status" value="1"/>
</dbReference>
<evidence type="ECO:0000256" key="3">
    <source>
        <dbReference type="ARBA" id="ARBA00023163"/>
    </source>
</evidence>
<dbReference type="GO" id="GO:0006351">
    <property type="term" value="P:DNA-templated transcription"/>
    <property type="evidence" value="ECO:0007669"/>
    <property type="project" value="InterPro"/>
</dbReference>
<protein>
    <recommendedName>
        <fullName evidence="6">Zn(2)-C6 fungal-type domain-containing protein</fullName>
    </recommendedName>
</protein>
<dbReference type="PANTHER" id="PTHR47424:SF2">
    <property type="entry name" value="TRANSCRIPTION FACTOR DOMAIN-CONTAINING PROTEIN-RELATED"/>
    <property type="match status" value="1"/>
</dbReference>
<dbReference type="PANTHER" id="PTHR47424">
    <property type="entry name" value="REGULATORY PROTEIN GAL4"/>
    <property type="match status" value="1"/>
</dbReference>
<evidence type="ECO:0000256" key="4">
    <source>
        <dbReference type="ARBA" id="ARBA00023242"/>
    </source>
</evidence>
<dbReference type="GO" id="GO:0000978">
    <property type="term" value="F:RNA polymerase II cis-regulatory region sequence-specific DNA binding"/>
    <property type="evidence" value="ECO:0007669"/>
    <property type="project" value="TreeGrafter"/>
</dbReference>
<dbReference type="GO" id="GO:0005634">
    <property type="term" value="C:nucleus"/>
    <property type="evidence" value="ECO:0007669"/>
    <property type="project" value="TreeGrafter"/>
</dbReference>
<comment type="caution">
    <text evidence="7">The sequence shown here is derived from an EMBL/GenBank/DDBJ whole genome shotgun (WGS) entry which is preliminary data.</text>
</comment>
<dbReference type="SMART" id="SM00066">
    <property type="entry name" value="GAL4"/>
    <property type="match status" value="1"/>
</dbReference>
<dbReference type="SMART" id="SM00906">
    <property type="entry name" value="Fungal_trans"/>
    <property type="match status" value="1"/>
</dbReference>
<dbReference type="SUPFAM" id="SSF57701">
    <property type="entry name" value="Zn2/Cys6 DNA-binding domain"/>
    <property type="match status" value="1"/>
</dbReference>
<keyword evidence="8" id="KW-1185">Reference proteome</keyword>
<keyword evidence="2" id="KW-0805">Transcription regulation</keyword>
<dbReference type="OrthoDB" id="3364175at2759"/>
<dbReference type="GeneID" id="26840576"/>
<dbReference type="RefSeq" id="XP_015466794.1">
    <property type="nucleotide sequence ID" value="XM_015612396.1"/>
</dbReference>
<dbReference type="InterPro" id="IPR036864">
    <property type="entry name" value="Zn2-C6_fun-type_DNA-bd_sf"/>
</dbReference>
<dbReference type="Gene3D" id="4.10.240.10">
    <property type="entry name" value="Zn(2)-C6 fungal-type DNA-binding domain"/>
    <property type="match status" value="1"/>
</dbReference>
<gene>
    <name evidence="7" type="ORF">AC631_03567</name>
</gene>
<sequence>MTTPSTKSVATSADSLLTDSNKFSCNECKRRRMKCSREVPVCASCLKYKRHCLYEKHCKTPLTRKHLTEVEEELNIVKQLLMNYISDVELSSLLLKVRNGSNISDIPEFTTYLDKVPRKRKKLVNEGPDCDRNNLDRTTGNQRMNNLITPQTSGTINIESLLTDDNSVYDKRNNLDMYQKGNLQQYGIMVGEGDFQIPQLLPSSVNVDEINPNDRQFRRKYFKGMKLQPASISSNFNWDERNRYDAKTQPSVIDGKATTEESGYLGTVFSSAVINLVGNGFFLHDTRIEGHKNAIRNGSEYSQQKLSKQRIENYIEQYFETYHISYPIIHKPTFMAQLNEIIPRPEPDWESLYYIVAAIGSFMSATSQQESEDLELFDMAKSKLSIDVLETGNITLVQTLTLMSNYLQKRDRPNSGYNYLGLAVRMALGLRLHKQIDDSNESILDQEMRRRIWWCLYIFDCGQTIGYGRPLGIPCSGIDTRLPLNILDSNLTALSVKFPDEEEQPTIFTSVRLQSLFHLLTNSIYERIITDPFPSAQLLLDWDKLYLERWRKLIPNYFKKEAHVSLRFKLALFVLEWRYRNLKIIMFRTFLLKRVILDPKKLNADNEDTYESQAANLCLKECSETITSMAKFWEENTRYNRMEVWYSLYFLIPAVLMPLVCLRNDPISESAEYWRSDIISAQNIIQKLTKICPAASKILDLISILGETHLTNQAHETNNDNNIIPSYSTLGTDESPLSQLNQLHEMLWPISFDIDQQFLQ</sequence>
<evidence type="ECO:0000256" key="2">
    <source>
        <dbReference type="ARBA" id="ARBA00023015"/>
    </source>
</evidence>
<keyword evidence="1" id="KW-0479">Metal-binding</keyword>
<feature type="region of interest" description="Disordered" evidence="5">
    <location>
        <begin position="124"/>
        <end position="148"/>
    </location>
</feature>
<evidence type="ECO:0000256" key="1">
    <source>
        <dbReference type="ARBA" id="ARBA00022723"/>
    </source>
</evidence>
<organism evidence="7 8">
    <name type="scientific">Debaryomyces fabryi</name>
    <dbReference type="NCBI Taxonomy" id="58627"/>
    <lineage>
        <taxon>Eukaryota</taxon>
        <taxon>Fungi</taxon>
        <taxon>Dikarya</taxon>
        <taxon>Ascomycota</taxon>
        <taxon>Saccharomycotina</taxon>
        <taxon>Pichiomycetes</taxon>
        <taxon>Debaryomycetaceae</taxon>
        <taxon>Debaryomyces</taxon>
    </lineage>
</organism>
<keyword evidence="3" id="KW-0804">Transcription</keyword>
<dbReference type="Pfam" id="PF04082">
    <property type="entry name" value="Fungal_trans"/>
    <property type="match status" value="1"/>
</dbReference>
<dbReference type="InterPro" id="IPR001138">
    <property type="entry name" value="Zn2Cys6_DnaBD"/>
</dbReference>
<evidence type="ECO:0000313" key="7">
    <source>
        <dbReference type="EMBL" id="KSA00692.1"/>
    </source>
</evidence>
<evidence type="ECO:0000256" key="5">
    <source>
        <dbReference type="SAM" id="MobiDB-lite"/>
    </source>
</evidence>
<evidence type="ECO:0000259" key="6">
    <source>
        <dbReference type="PROSITE" id="PS50048"/>
    </source>
</evidence>
<keyword evidence="4" id="KW-0539">Nucleus</keyword>
<dbReference type="GO" id="GO:0000981">
    <property type="term" value="F:DNA-binding transcription factor activity, RNA polymerase II-specific"/>
    <property type="evidence" value="ECO:0007669"/>
    <property type="project" value="InterPro"/>
</dbReference>
<dbReference type="Pfam" id="PF00172">
    <property type="entry name" value="Zn_clus"/>
    <property type="match status" value="1"/>
</dbReference>
<proteinExistence type="predicted"/>
<dbReference type="GO" id="GO:0000435">
    <property type="term" value="P:positive regulation of transcription from RNA polymerase II promoter by galactose"/>
    <property type="evidence" value="ECO:0007669"/>
    <property type="project" value="TreeGrafter"/>
</dbReference>
<dbReference type="InterPro" id="IPR007219">
    <property type="entry name" value="XnlR_reg_dom"/>
</dbReference>
<dbReference type="CDD" id="cd00067">
    <property type="entry name" value="GAL4"/>
    <property type="match status" value="1"/>
</dbReference>
<evidence type="ECO:0000313" key="8">
    <source>
        <dbReference type="Proteomes" id="UP000054251"/>
    </source>
</evidence>
<dbReference type="AlphaFoldDB" id="A0A0V1PWM8"/>
<dbReference type="CDD" id="cd12148">
    <property type="entry name" value="fungal_TF_MHR"/>
    <property type="match status" value="1"/>
</dbReference>
<feature type="compositionally biased region" description="Polar residues" evidence="5">
    <location>
        <begin position="136"/>
        <end position="148"/>
    </location>
</feature>
<reference evidence="7 8" key="1">
    <citation type="submission" date="2015-11" db="EMBL/GenBank/DDBJ databases">
        <title>The genome of Debaryomyces fabryi.</title>
        <authorList>
            <person name="Tafer H."/>
            <person name="Lopandic K."/>
        </authorList>
    </citation>
    <scope>NUCLEOTIDE SEQUENCE [LARGE SCALE GENOMIC DNA]</scope>
    <source>
        <strain evidence="7 8">CBS 789</strain>
    </source>
</reference>